<comment type="caution">
    <text evidence="1">The sequence shown here is derived from an EMBL/GenBank/DDBJ whole genome shotgun (WGS) entry which is preliminary data.</text>
</comment>
<dbReference type="AlphaFoldDB" id="A0A9W4KM43"/>
<dbReference type="EMBL" id="CAJVRC010000902">
    <property type="protein sequence ID" value="CAG8909623.1"/>
    <property type="molecule type" value="Genomic_DNA"/>
</dbReference>
<dbReference type="Proteomes" id="UP001154252">
    <property type="component" value="Unassembled WGS sequence"/>
</dbReference>
<organism evidence="1 2">
    <name type="scientific">Penicillium egyptiacum</name>
    <dbReference type="NCBI Taxonomy" id="1303716"/>
    <lineage>
        <taxon>Eukaryota</taxon>
        <taxon>Fungi</taxon>
        <taxon>Dikarya</taxon>
        <taxon>Ascomycota</taxon>
        <taxon>Pezizomycotina</taxon>
        <taxon>Eurotiomycetes</taxon>
        <taxon>Eurotiomycetidae</taxon>
        <taxon>Eurotiales</taxon>
        <taxon>Aspergillaceae</taxon>
        <taxon>Penicillium</taxon>
    </lineage>
</organism>
<accession>A0A9W4KM43</accession>
<gene>
    <name evidence="1" type="ORF">PEGY_LOCUS10419</name>
</gene>
<protein>
    <submittedName>
        <fullName evidence="1">Uncharacterized protein</fullName>
    </submittedName>
</protein>
<evidence type="ECO:0000313" key="1">
    <source>
        <dbReference type="EMBL" id="CAG8909623.1"/>
    </source>
</evidence>
<reference evidence="1" key="1">
    <citation type="submission" date="2021-07" db="EMBL/GenBank/DDBJ databases">
        <authorList>
            <person name="Branca A.L. A."/>
        </authorList>
    </citation>
    <scope>NUCLEOTIDE SEQUENCE</scope>
</reference>
<keyword evidence="2" id="KW-1185">Reference proteome</keyword>
<name>A0A9W4KM43_9EURO</name>
<dbReference type="PANTHER" id="PTHR42815:SF2">
    <property type="entry name" value="FAD-BINDING, PUTATIVE (AFU_ORTHOLOGUE AFUA_6G07600)-RELATED"/>
    <property type="match status" value="1"/>
</dbReference>
<evidence type="ECO:0000313" key="2">
    <source>
        <dbReference type="Proteomes" id="UP001154252"/>
    </source>
</evidence>
<proteinExistence type="predicted"/>
<dbReference type="OrthoDB" id="436496at2759"/>
<sequence>MGDLLAFQYQYPYSMTSLLTNTVLWQEGEERLHHLLRVPHGDNPTAPYLSPTAASLVQQSPLLALGTLDSQGRPWSTIWGGTVGFATPVAYSLIEVDSKYDPVVQALLTGNQTDTYTGKMISGLAVDLENRRRLKLYGRMVKGSLSDGDAGQAQLVVTLKRALRTARNT</sequence>
<dbReference type="PANTHER" id="PTHR42815">
    <property type="entry name" value="FAD-BINDING, PUTATIVE (AFU_ORTHOLOGUE AFUA_6G07600)-RELATED"/>
    <property type="match status" value="1"/>
</dbReference>